<name>A0A9P4P1R0_9PEZI</name>
<dbReference type="Proteomes" id="UP000800235">
    <property type="component" value="Unassembled WGS sequence"/>
</dbReference>
<dbReference type="AlphaFoldDB" id="A0A9P4P1R0"/>
<dbReference type="InterPro" id="IPR011990">
    <property type="entry name" value="TPR-like_helical_dom_sf"/>
</dbReference>
<gene>
    <name evidence="2" type="ORF">EJ08DRAFT_604202</name>
</gene>
<comment type="caution">
    <text evidence="2">The sequence shown here is derived from an EMBL/GenBank/DDBJ whole genome shotgun (WGS) entry which is preliminary data.</text>
</comment>
<dbReference type="CDD" id="cd20071">
    <property type="entry name" value="SET_SMYD"/>
    <property type="match status" value="1"/>
</dbReference>
<evidence type="ECO:0000313" key="2">
    <source>
        <dbReference type="EMBL" id="KAF2435328.1"/>
    </source>
</evidence>
<dbReference type="Gene3D" id="2.170.270.10">
    <property type="entry name" value="SET domain"/>
    <property type="match status" value="1"/>
</dbReference>
<keyword evidence="3" id="KW-1185">Reference proteome</keyword>
<dbReference type="SUPFAM" id="SSF82199">
    <property type="entry name" value="SET domain"/>
    <property type="match status" value="1"/>
</dbReference>
<protein>
    <submittedName>
        <fullName evidence="2">SET domain-containing protein</fullName>
    </submittedName>
</protein>
<evidence type="ECO:0000313" key="3">
    <source>
        <dbReference type="Proteomes" id="UP000800235"/>
    </source>
</evidence>
<dbReference type="InterPro" id="IPR001214">
    <property type="entry name" value="SET_dom"/>
</dbReference>
<dbReference type="PANTHER" id="PTHR47332">
    <property type="entry name" value="SET DOMAIN-CONTAINING PROTEIN 5"/>
    <property type="match status" value="1"/>
</dbReference>
<dbReference type="EMBL" id="MU007013">
    <property type="protein sequence ID" value="KAF2435328.1"/>
    <property type="molecule type" value="Genomic_DNA"/>
</dbReference>
<feature type="domain" description="SET" evidence="1">
    <location>
        <begin position="17"/>
        <end position="157"/>
    </location>
</feature>
<accession>A0A9P4P1R0</accession>
<dbReference type="Pfam" id="PF00856">
    <property type="entry name" value="SET"/>
    <property type="match status" value="1"/>
</dbReference>
<proteinExistence type="predicted"/>
<organism evidence="2 3">
    <name type="scientific">Tothia fuscella</name>
    <dbReference type="NCBI Taxonomy" id="1048955"/>
    <lineage>
        <taxon>Eukaryota</taxon>
        <taxon>Fungi</taxon>
        <taxon>Dikarya</taxon>
        <taxon>Ascomycota</taxon>
        <taxon>Pezizomycotina</taxon>
        <taxon>Dothideomycetes</taxon>
        <taxon>Pleosporomycetidae</taxon>
        <taxon>Venturiales</taxon>
        <taxon>Cylindrosympodiaceae</taxon>
        <taxon>Tothia</taxon>
    </lineage>
</organism>
<evidence type="ECO:0000259" key="1">
    <source>
        <dbReference type="PROSITE" id="PS50280"/>
    </source>
</evidence>
<sequence>MSSSGESNEERDIVRFDLFELKDVPGKGKGLIATQEIQPGTCLISEAPLFTTAEIQSSDTERELVRIIKSLPRDSQRAFLSLHNNNPGREPFSNIVRSNGYPLGPSSDVGGIFVKIARINHSCLANTQQAWNTGRNQETVYAVRNIKKGEEITIAYTIGGTSAERKSRMKQFFGFECRCELCSRSGKQLRTSDANYTRMAELDDSIGDSGRVRKTPEKALSDCRELLDLYRKEKISDARLPRLYYDAFQICIMHGDQARGREFALRCAKEWTICQGNDSEDVLEMLDYADFPSSHGGFGGSMKWEQSIDAIPRGKTEEEMEKWLWRLD</sequence>
<dbReference type="OrthoDB" id="265717at2759"/>
<reference evidence="2" key="1">
    <citation type="journal article" date="2020" name="Stud. Mycol.">
        <title>101 Dothideomycetes genomes: a test case for predicting lifestyles and emergence of pathogens.</title>
        <authorList>
            <person name="Haridas S."/>
            <person name="Albert R."/>
            <person name="Binder M."/>
            <person name="Bloem J."/>
            <person name="Labutti K."/>
            <person name="Salamov A."/>
            <person name="Andreopoulos B."/>
            <person name="Baker S."/>
            <person name="Barry K."/>
            <person name="Bills G."/>
            <person name="Bluhm B."/>
            <person name="Cannon C."/>
            <person name="Castanera R."/>
            <person name="Culley D."/>
            <person name="Daum C."/>
            <person name="Ezra D."/>
            <person name="Gonzalez J."/>
            <person name="Henrissat B."/>
            <person name="Kuo A."/>
            <person name="Liang C."/>
            <person name="Lipzen A."/>
            <person name="Lutzoni F."/>
            <person name="Magnuson J."/>
            <person name="Mondo S."/>
            <person name="Nolan M."/>
            <person name="Ohm R."/>
            <person name="Pangilinan J."/>
            <person name="Park H.-J."/>
            <person name="Ramirez L."/>
            <person name="Alfaro M."/>
            <person name="Sun H."/>
            <person name="Tritt A."/>
            <person name="Yoshinaga Y."/>
            <person name="Zwiers L.-H."/>
            <person name="Turgeon B."/>
            <person name="Goodwin S."/>
            <person name="Spatafora J."/>
            <person name="Crous P."/>
            <person name="Grigoriev I."/>
        </authorList>
    </citation>
    <scope>NUCLEOTIDE SEQUENCE</scope>
    <source>
        <strain evidence="2">CBS 130266</strain>
    </source>
</reference>
<dbReference type="SMART" id="SM00317">
    <property type="entry name" value="SET"/>
    <property type="match status" value="1"/>
</dbReference>
<dbReference type="PROSITE" id="PS50280">
    <property type="entry name" value="SET"/>
    <property type="match status" value="1"/>
</dbReference>
<dbReference type="InterPro" id="IPR053185">
    <property type="entry name" value="SET_domain_protein"/>
</dbReference>
<dbReference type="InterPro" id="IPR046341">
    <property type="entry name" value="SET_dom_sf"/>
</dbReference>
<dbReference type="Gene3D" id="1.25.40.10">
    <property type="entry name" value="Tetratricopeptide repeat domain"/>
    <property type="match status" value="1"/>
</dbReference>
<dbReference type="PANTHER" id="PTHR47332:SF4">
    <property type="entry name" value="SET DOMAIN-CONTAINING PROTEIN 5"/>
    <property type="match status" value="1"/>
</dbReference>